<name>A0ABD2BH71_VESSQ</name>
<evidence type="ECO:0000313" key="1">
    <source>
        <dbReference type="EMBL" id="KAL2732107.1"/>
    </source>
</evidence>
<comment type="caution">
    <text evidence="1">The sequence shown here is derived from an EMBL/GenBank/DDBJ whole genome shotgun (WGS) entry which is preliminary data.</text>
</comment>
<protein>
    <submittedName>
        <fullName evidence="1">Uncharacterized protein</fullName>
    </submittedName>
</protein>
<evidence type="ECO:0000313" key="2">
    <source>
        <dbReference type="Proteomes" id="UP001607302"/>
    </source>
</evidence>
<sequence>MNPMQMNLGNLENSLTKSNRLGYPVKPDNYDRTSSGVLAHFKFVVKANCWNEPTKTIVLASCLRTVNDRVCTFLLDTGSNVYLVSPKLIDYLLKRNFLTKVRLHYPTEKVLLEEEKLAYFVELEEFSEKLFFANDCILECDFPLKTGLNE</sequence>
<gene>
    <name evidence="1" type="ORF">V1478_004366</name>
</gene>
<accession>A0ABD2BH71</accession>
<proteinExistence type="predicted"/>
<organism evidence="1 2">
    <name type="scientific">Vespula squamosa</name>
    <name type="common">Southern yellow jacket</name>
    <name type="synonym">Wasp</name>
    <dbReference type="NCBI Taxonomy" id="30214"/>
    <lineage>
        <taxon>Eukaryota</taxon>
        <taxon>Metazoa</taxon>
        <taxon>Ecdysozoa</taxon>
        <taxon>Arthropoda</taxon>
        <taxon>Hexapoda</taxon>
        <taxon>Insecta</taxon>
        <taxon>Pterygota</taxon>
        <taxon>Neoptera</taxon>
        <taxon>Endopterygota</taxon>
        <taxon>Hymenoptera</taxon>
        <taxon>Apocrita</taxon>
        <taxon>Aculeata</taxon>
        <taxon>Vespoidea</taxon>
        <taxon>Vespidae</taxon>
        <taxon>Vespinae</taxon>
        <taxon>Vespula</taxon>
    </lineage>
</organism>
<dbReference type="EMBL" id="JAUDFV010000096">
    <property type="protein sequence ID" value="KAL2732107.1"/>
    <property type="molecule type" value="Genomic_DNA"/>
</dbReference>
<dbReference type="AlphaFoldDB" id="A0ABD2BH71"/>
<dbReference type="Proteomes" id="UP001607302">
    <property type="component" value="Unassembled WGS sequence"/>
</dbReference>
<keyword evidence="2" id="KW-1185">Reference proteome</keyword>
<reference evidence="1 2" key="1">
    <citation type="journal article" date="2024" name="Ann. Entomol. Soc. Am.">
        <title>Genomic analyses of the southern and eastern yellowjacket wasps (Hymenoptera: Vespidae) reveal evolutionary signatures of social life.</title>
        <authorList>
            <person name="Catto M.A."/>
            <person name="Caine P.B."/>
            <person name="Orr S.E."/>
            <person name="Hunt B.G."/>
            <person name="Goodisman M.A.D."/>
        </authorList>
    </citation>
    <scope>NUCLEOTIDE SEQUENCE [LARGE SCALE GENOMIC DNA]</scope>
    <source>
        <strain evidence="1">233</strain>
        <tissue evidence="1">Head and thorax</tissue>
    </source>
</reference>